<dbReference type="GeneID" id="37017257"/>
<feature type="region of interest" description="Disordered" evidence="1">
    <location>
        <begin position="174"/>
        <end position="201"/>
    </location>
</feature>
<feature type="chain" id="PRO_5016359607" description="Secreted protein" evidence="2">
    <location>
        <begin position="20"/>
        <end position="247"/>
    </location>
</feature>
<feature type="compositionally biased region" description="Polar residues" evidence="1">
    <location>
        <begin position="123"/>
        <end position="135"/>
    </location>
</feature>
<sequence length="247" mass="27697">MIAPLSVGAALLAWPFARSGPWLLCCCCCCCCSFRVSRASGVGRIIQWPFVVRRCRLSSSVVGRQDWPWAEVPGGRCFSCRATLLRRRGQWSGTETQASYKHKGEEQQQQHLHLRLRLHQRHPPNSTTKGSTPSAKLTKTRPPPCLRPLLRLAAPTGPPAPIDSLRPAAFHTWTSSFPPVAKPTRPSEERQSEEMEPSQRAMQLTRHAARVSKREECSRGDPGLEYLICSRHSRVTQQVLTCLRVKA</sequence>
<protein>
    <recommendedName>
        <fullName evidence="5">Secreted protein</fullName>
    </recommendedName>
</protein>
<reference evidence="3 4" key="1">
    <citation type="journal article" date="2018" name="Mol. Biol. Evol.">
        <title>Broad Genomic Sampling Reveals a Smut Pathogenic Ancestry of the Fungal Clade Ustilaginomycotina.</title>
        <authorList>
            <person name="Kijpornyongpan T."/>
            <person name="Mondo S.J."/>
            <person name="Barry K."/>
            <person name="Sandor L."/>
            <person name="Lee J."/>
            <person name="Lipzen A."/>
            <person name="Pangilinan J."/>
            <person name="LaButti K."/>
            <person name="Hainaut M."/>
            <person name="Henrissat B."/>
            <person name="Grigoriev I.V."/>
            <person name="Spatafora J.W."/>
            <person name="Aime M.C."/>
        </authorList>
    </citation>
    <scope>NUCLEOTIDE SEQUENCE [LARGE SCALE GENOMIC DNA]</scope>
    <source>
        <strain evidence="3 4">MCA 4718</strain>
    </source>
</reference>
<name>A0A316TYS3_9BASI</name>
<dbReference type="EMBL" id="KZ819337">
    <property type="protein sequence ID" value="PWN18200.1"/>
    <property type="molecule type" value="Genomic_DNA"/>
</dbReference>
<evidence type="ECO:0000256" key="1">
    <source>
        <dbReference type="SAM" id="MobiDB-lite"/>
    </source>
</evidence>
<feature type="region of interest" description="Disordered" evidence="1">
    <location>
        <begin position="119"/>
        <end position="145"/>
    </location>
</feature>
<proteinExistence type="predicted"/>
<keyword evidence="2" id="KW-0732">Signal</keyword>
<evidence type="ECO:0008006" key="5">
    <source>
        <dbReference type="Google" id="ProtNLM"/>
    </source>
</evidence>
<dbReference type="RefSeq" id="XP_025345360.1">
    <property type="nucleotide sequence ID" value="XM_025495523.1"/>
</dbReference>
<evidence type="ECO:0000313" key="3">
    <source>
        <dbReference type="EMBL" id="PWN18200.1"/>
    </source>
</evidence>
<evidence type="ECO:0000313" key="4">
    <source>
        <dbReference type="Proteomes" id="UP000245942"/>
    </source>
</evidence>
<accession>A0A316TYS3</accession>
<gene>
    <name evidence="3" type="ORF">BCV69DRAFT_78249</name>
</gene>
<dbReference type="Proteomes" id="UP000245942">
    <property type="component" value="Unassembled WGS sequence"/>
</dbReference>
<evidence type="ECO:0000256" key="2">
    <source>
        <dbReference type="SAM" id="SignalP"/>
    </source>
</evidence>
<keyword evidence="4" id="KW-1185">Reference proteome</keyword>
<dbReference type="AlphaFoldDB" id="A0A316TYS3"/>
<organism evidence="3 4">
    <name type="scientific">Pseudomicrostroma glucosiphilum</name>
    <dbReference type="NCBI Taxonomy" id="1684307"/>
    <lineage>
        <taxon>Eukaryota</taxon>
        <taxon>Fungi</taxon>
        <taxon>Dikarya</taxon>
        <taxon>Basidiomycota</taxon>
        <taxon>Ustilaginomycotina</taxon>
        <taxon>Exobasidiomycetes</taxon>
        <taxon>Microstromatales</taxon>
        <taxon>Microstromatales incertae sedis</taxon>
        <taxon>Pseudomicrostroma</taxon>
    </lineage>
</organism>
<feature type="signal peptide" evidence="2">
    <location>
        <begin position="1"/>
        <end position="19"/>
    </location>
</feature>